<name>A0A6P6W5X5_COFAR</name>
<organism evidence="5 6">
    <name type="scientific">Coffea arabica</name>
    <name type="common">Arabian coffee</name>
    <dbReference type="NCBI Taxonomy" id="13443"/>
    <lineage>
        <taxon>Eukaryota</taxon>
        <taxon>Viridiplantae</taxon>
        <taxon>Streptophyta</taxon>
        <taxon>Embryophyta</taxon>
        <taxon>Tracheophyta</taxon>
        <taxon>Spermatophyta</taxon>
        <taxon>Magnoliopsida</taxon>
        <taxon>eudicotyledons</taxon>
        <taxon>Gunneridae</taxon>
        <taxon>Pentapetalae</taxon>
        <taxon>asterids</taxon>
        <taxon>lamiids</taxon>
        <taxon>Gentianales</taxon>
        <taxon>Rubiaceae</taxon>
        <taxon>Ixoroideae</taxon>
        <taxon>Gardenieae complex</taxon>
        <taxon>Bertiereae - Coffeeae clade</taxon>
        <taxon>Coffeeae</taxon>
        <taxon>Coffea</taxon>
    </lineage>
</organism>
<dbReference type="PANTHER" id="PTHR31234">
    <property type="entry name" value="LATE EMBRYOGENESIS ABUNDANT (LEA) HYDROXYPROLINE-RICH GLYCOPROTEIN FAMILY"/>
    <property type="match status" value="1"/>
</dbReference>
<accession>A0A6P6W5X5</accession>
<dbReference type="GO" id="GO:0005886">
    <property type="term" value="C:plasma membrane"/>
    <property type="evidence" value="ECO:0007669"/>
    <property type="project" value="TreeGrafter"/>
</dbReference>
<dbReference type="OrthoDB" id="777695at2759"/>
<dbReference type="InterPro" id="IPR044839">
    <property type="entry name" value="NDR1-like"/>
</dbReference>
<dbReference type="PANTHER" id="PTHR31234:SF35">
    <property type="entry name" value="LATE EMBRYOGENESIS ABUNDANT (LEA) HYDROXYPROLINE-RICH GLYCOPROTEIN FAMILY"/>
    <property type="match status" value="1"/>
</dbReference>
<feature type="transmembrane region" description="Helical" evidence="4">
    <location>
        <begin position="54"/>
        <end position="76"/>
    </location>
</feature>
<gene>
    <name evidence="6 7" type="primary">LOC113729512</name>
</gene>
<evidence type="ECO:0000313" key="7">
    <source>
        <dbReference type="RefSeq" id="XP_071937607.1"/>
    </source>
</evidence>
<dbReference type="RefSeq" id="XP_071937607.1">
    <property type="nucleotide sequence ID" value="XM_072081506.1"/>
</dbReference>
<proteinExistence type="predicted"/>
<evidence type="ECO:0000313" key="5">
    <source>
        <dbReference type="Proteomes" id="UP001652660"/>
    </source>
</evidence>
<protein>
    <submittedName>
        <fullName evidence="7">NDR1/HIN1-like protein 13</fullName>
    </submittedName>
    <submittedName>
        <fullName evidence="6">NDR1/HIN1-like protein 6</fullName>
    </submittedName>
</protein>
<evidence type="ECO:0000256" key="3">
    <source>
        <dbReference type="SAM" id="MobiDB-lite"/>
    </source>
</evidence>
<dbReference type="AlphaFoldDB" id="A0A6P6W5X5"/>
<keyword evidence="4" id="KW-0812">Transmembrane</keyword>
<comment type="subcellular location">
    <subcellularLocation>
        <location evidence="1">Membrane</location>
    </subcellularLocation>
</comment>
<evidence type="ECO:0000256" key="2">
    <source>
        <dbReference type="ARBA" id="ARBA00023136"/>
    </source>
</evidence>
<dbReference type="GO" id="GO:0098542">
    <property type="term" value="P:defense response to other organism"/>
    <property type="evidence" value="ECO:0007669"/>
    <property type="project" value="InterPro"/>
</dbReference>
<feature type="region of interest" description="Disordered" evidence="3">
    <location>
        <begin position="1"/>
        <end position="34"/>
    </location>
</feature>
<dbReference type="GeneID" id="113729512"/>
<sequence>MTQTPPLAKPPGYREPGLPVQKPPEPLGKGNLPPSFYTEEEKRRGCCFRCCCCLFIFIILLTLFFISFGGFLYLWYEPRAPLFSLKSFQVNEFNITSTADGPTLHSKMSASLEFKNANTNIRMVYDRIALSWYSDDIASGELGQDTVPGFVQEPNNVRVAKFSMKGNLPLDGSSVKKVTDRIRAKSLMTHVEVRTGIGMVLSGLKIGTVEVKLACEASSLKHIQEGAMPKCKVFVFRLINIY</sequence>
<keyword evidence="4" id="KW-1133">Transmembrane helix</keyword>
<reference evidence="5" key="1">
    <citation type="journal article" date="2025" name="Foods">
        <title>Unveiling the Microbial Signatures of Arabica Coffee Cherries: Insights into Ripeness Specific Diversity, Functional Traits, and Implications for Quality and Safety.</title>
        <authorList>
            <consortium name="RefSeq"/>
            <person name="Tenea G.N."/>
            <person name="Cifuentes V."/>
            <person name="Reyes P."/>
            <person name="Cevallos-Vallejos M."/>
        </authorList>
    </citation>
    <scope>NUCLEOTIDE SEQUENCE [LARGE SCALE GENOMIC DNA]</scope>
</reference>
<evidence type="ECO:0000256" key="4">
    <source>
        <dbReference type="SAM" id="Phobius"/>
    </source>
</evidence>
<dbReference type="Proteomes" id="UP001652660">
    <property type="component" value="Chromosome 2e"/>
</dbReference>
<evidence type="ECO:0000313" key="6">
    <source>
        <dbReference type="RefSeq" id="XP_027109602.1"/>
    </source>
</evidence>
<keyword evidence="2 4" id="KW-0472">Membrane</keyword>
<reference evidence="6" key="2">
    <citation type="submission" date="2025-04" db="UniProtKB">
        <authorList>
            <consortium name="RefSeq"/>
        </authorList>
    </citation>
    <scope>IDENTIFICATION</scope>
    <source>
        <tissue evidence="6 7">Leaves</tissue>
    </source>
</reference>
<dbReference type="RefSeq" id="XP_027109602.1">
    <property type="nucleotide sequence ID" value="XM_027253801.1"/>
</dbReference>
<evidence type="ECO:0000256" key="1">
    <source>
        <dbReference type="ARBA" id="ARBA00004370"/>
    </source>
</evidence>
<keyword evidence="5" id="KW-1185">Reference proteome</keyword>